<proteinExistence type="inferred from homology"/>
<reference evidence="10" key="1">
    <citation type="submission" date="2025-08" db="UniProtKB">
        <authorList>
            <consortium name="Ensembl"/>
        </authorList>
    </citation>
    <scope>IDENTIFICATION</scope>
</reference>
<name>A0A8C4Q8J0_EPTBU</name>
<dbReference type="InterPro" id="IPR050477">
    <property type="entry name" value="GrpII_AminoAcid_Decarb"/>
</dbReference>
<feature type="domain" description="PDXDC1-like third" evidence="9">
    <location>
        <begin position="437"/>
        <end position="536"/>
    </location>
</feature>
<keyword evidence="11" id="KW-1185">Reference proteome</keyword>
<organism evidence="10 11">
    <name type="scientific">Eptatretus burgeri</name>
    <name type="common">Inshore hagfish</name>
    <dbReference type="NCBI Taxonomy" id="7764"/>
    <lineage>
        <taxon>Eukaryota</taxon>
        <taxon>Metazoa</taxon>
        <taxon>Chordata</taxon>
        <taxon>Craniata</taxon>
        <taxon>Vertebrata</taxon>
        <taxon>Cyclostomata</taxon>
        <taxon>Myxini</taxon>
        <taxon>Myxiniformes</taxon>
        <taxon>Myxinidae</taxon>
        <taxon>Eptatretinae</taxon>
        <taxon>Eptatretus</taxon>
    </lineage>
</organism>
<accession>A0A8C4Q8J0</accession>
<evidence type="ECO:0000259" key="9">
    <source>
        <dbReference type="Pfam" id="PF22937"/>
    </source>
</evidence>
<dbReference type="InterPro" id="IPR055103">
    <property type="entry name" value="PDXDC1-like_2nd"/>
</dbReference>
<dbReference type="Gene3D" id="3.40.640.10">
    <property type="entry name" value="Type I PLP-dependent aspartate aminotransferase-like (Major domain)"/>
    <property type="match status" value="1"/>
</dbReference>
<dbReference type="GeneTree" id="ENSGT00390000009628"/>
<comment type="cofactor">
    <cofactor evidence="1 7">
        <name>pyridoxal 5'-phosphate</name>
        <dbReference type="ChEBI" id="CHEBI:597326"/>
    </cofactor>
</comment>
<keyword evidence="5 7" id="KW-0456">Lyase</keyword>
<evidence type="ECO:0000256" key="7">
    <source>
        <dbReference type="RuleBase" id="RU000382"/>
    </source>
</evidence>
<evidence type="ECO:0000256" key="6">
    <source>
        <dbReference type="ARBA" id="ARBA00047190"/>
    </source>
</evidence>
<evidence type="ECO:0000313" key="10">
    <source>
        <dbReference type="Ensembl" id="ENSEBUP00000011666.1"/>
    </source>
</evidence>
<dbReference type="InterPro" id="IPR015421">
    <property type="entry name" value="PyrdxlP-dep_Trfase_major"/>
</dbReference>
<dbReference type="FunFam" id="3.40.640.10:FF:000036">
    <property type="entry name" value="pyridoxal-dependent decarboxylase domain-containing protein 1 isoform X2"/>
    <property type="match status" value="1"/>
</dbReference>
<evidence type="ECO:0000256" key="1">
    <source>
        <dbReference type="ARBA" id="ARBA00001933"/>
    </source>
</evidence>
<dbReference type="SUPFAM" id="SSF53383">
    <property type="entry name" value="PLP-dependent transferases"/>
    <property type="match status" value="1"/>
</dbReference>
<dbReference type="PANTHER" id="PTHR42735">
    <property type="match status" value="1"/>
</dbReference>
<dbReference type="OMA" id="IESWSSI"/>
<dbReference type="GO" id="GO:0030170">
    <property type="term" value="F:pyridoxal phosphate binding"/>
    <property type="evidence" value="ECO:0007669"/>
    <property type="project" value="InterPro"/>
</dbReference>
<dbReference type="Proteomes" id="UP000694388">
    <property type="component" value="Unplaced"/>
</dbReference>
<dbReference type="InterPro" id="IPR002129">
    <property type="entry name" value="PyrdxlP-dep_de-COase"/>
</dbReference>
<keyword evidence="4 7" id="KW-0663">Pyridoxal phosphate</keyword>
<reference evidence="10" key="2">
    <citation type="submission" date="2025-09" db="UniProtKB">
        <authorList>
            <consortium name="Ensembl"/>
        </authorList>
    </citation>
    <scope>IDENTIFICATION</scope>
</reference>
<dbReference type="Ensembl" id="ENSEBUT00000012240.1">
    <property type="protein sequence ID" value="ENSEBUP00000011666.1"/>
    <property type="gene ID" value="ENSEBUG00000007446.1"/>
</dbReference>
<evidence type="ECO:0000256" key="3">
    <source>
        <dbReference type="ARBA" id="ARBA00022793"/>
    </source>
</evidence>
<sequence length="547" mass="59773">MGDVYDGQKGGQDPLTTLPASLAERALVPLLAHALVAYLSLLERDRLRHLTTRLTSDTTLWMCRLFRFDNGSAYFHEDDREGLVRVAFLALHSHYQDFATEGFCALAAKPPVLYVSAAARPGFGLHLCTQLRLPMSCLCTVPCNTVFGSQHQMDIASFERLVADDEEAGRVPLLLLANAGTPAAGHTDKFVRLSEICSQHGIWLHVEGVTLATLVLGFVPSAMLAAVKSDSMTLTPGIWLGLPATPAVTLYRHDDPSLALAAGLVSSRPADRLRPLPLWLSLQQLGNSAILQCIRLATQLSQNLLDKLKLLPNIKISVHDEVDCPVVVFKVVLSEQNLPGAAVVEVSDLQQRESELQDSFNRWLCSELQKAVPASGLSEVELDDDGLCLRFSPLVTAAALDTSNADVDSLCEALSARVPTMLLSWRLRTALRHTALSAPPLAYLEERCWAGLGALRYEVSGQEFHPSDQQVELEKFNQKLGQKLKSLLPDIPLTFGPKAGGRLDCVYIGMVTEELDMAALMQTIVETGQEVEESSRVGCFPLLFVFI</sequence>
<dbReference type="Pfam" id="PF22937">
    <property type="entry name" value="PDXDC1-like_cen2"/>
    <property type="match status" value="1"/>
</dbReference>
<dbReference type="GO" id="GO:0019752">
    <property type="term" value="P:carboxylic acid metabolic process"/>
    <property type="evidence" value="ECO:0007669"/>
    <property type="project" value="InterPro"/>
</dbReference>
<comment type="similarity">
    <text evidence="2 7">Belongs to the group II decarboxylase family.</text>
</comment>
<evidence type="ECO:0000259" key="8">
    <source>
        <dbReference type="Pfam" id="PF22930"/>
    </source>
</evidence>
<dbReference type="GO" id="GO:0016831">
    <property type="term" value="F:carboxy-lyase activity"/>
    <property type="evidence" value="ECO:0007669"/>
    <property type="project" value="UniProtKB-KW"/>
</dbReference>
<protein>
    <recommendedName>
        <fullName evidence="6">Pyridoxal-dependent decarboxylase domain-containing protein 1</fullName>
    </recommendedName>
</protein>
<feature type="domain" description="PDXDC1/PDXD2 second" evidence="8">
    <location>
        <begin position="350"/>
        <end position="419"/>
    </location>
</feature>
<evidence type="ECO:0000256" key="5">
    <source>
        <dbReference type="ARBA" id="ARBA00023239"/>
    </source>
</evidence>
<dbReference type="AlphaFoldDB" id="A0A8C4Q8J0"/>
<evidence type="ECO:0000313" key="11">
    <source>
        <dbReference type="Proteomes" id="UP000694388"/>
    </source>
</evidence>
<keyword evidence="3" id="KW-0210">Decarboxylase</keyword>
<evidence type="ECO:0000256" key="4">
    <source>
        <dbReference type="ARBA" id="ARBA00022898"/>
    </source>
</evidence>
<dbReference type="Pfam" id="PF22930">
    <property type="entry name" value="PDXDC1-like_cen"/>
    <property type="match status" value="1"/>
</dbReference>
<dbReference type="PANTHER" id="PTHR42735:SF1">
    <property type="entry name" value="PYRIDOXAL-DEPENDENT DECARBOXYLASE DOMAIN-CONTAINING PROTEIN 1-RELATED"/>
    <property type="match status" value="1"/>
</dbReference>
<dbReference type="Pfam" id="PF00282">
    <property type="entry name" value="Pyridoxal_deC"/>
    <property type="match status" value="1"/>
</dbReference>
<dbReference type="InterPro" id="IPR055102">
    <property type="entry name" value="PDXDC1-like_3rd"/>
</dbReference>
<dbReference type="InterPro" id="IPR015424">
    <property type="entry name" value="PyrdxlP-dep_Trfase"/>
</dbReference>
<evidence type="ECO:0000256" key="2">
    <source>
        <dbReference type="ARBA" id="ARBA00009533"/>
    </source>
</evidence>